<comment type="caution">
    <text evidence="2">The sequence shown here is derived from an EMBL/GenBank/DDBJ whole genome shotgun (WGS) entry which is preliminary data.</text>
</comment>
<reference evidence="2 3" key="1">
    <citation type="submission" date="2019-03" db="EMBL/GenBank/DDBJ databases">
        <title>Sequencing 23 genomes of Wallemia ichthyophaga.</title>
        <authorList>
            <person name="Gostincar C."/>
        </authorList>
    </citation>
    <scope>NUCLEOTIDE SEQUENCE [LARGE SCALE GENOMIC DNA]</scope>
    <source>
        <strain evidence="2 3">EXF-6200</strain>
    </source>
</reference>
<dbReference type="Proteomes" id="UP000310689">
    <property type="component" value="Unassembled WGS sequence"/>
</dbReference>
<dbReference type="Gene3D" id="1.25.40.90">
    <property type="match status" value="1"/>
</dbReference>
<name>A0A4T0F7N3_WALIC</name>
<dbReference type="InterPro" id="IPR024638">
    <property type="entry name" value="Ctk3_N"/>
</dbReference>
<evidence type="ECO:0000259" key="1">
    <source>
        <dbReference type="PROSITE" id="PS51391"/>
    </source>
</evidence>
<gene>
    <name evidence="2" type="ORF">E3P86_01036</name>
</gene>
<evidence type="ECO:0000313" key="3">
    <source>
        <dbReference type="Proteomes" id="UP000310689"/>
    </source>
</evidence>
<dbReference type="InterPro" id="IPR006569">
    <property type="entry name" value="CID_dom"/>
</dbReference>
<dbReference type="EMBL" id="SPOI01000029">
    <property type="protein sequence ID" value="TIB39626.1"/>
    <property type="molecule type" value="Genomic_DNA"/>
</dbReference>
<proteinExistence type="predicted"/>
<dbReference type="GO" id="GO:0032786">
    <property type="term" value="P:positive regulation of DNA-templated transcription, elongation"/>
    <property type="evidence" value="ECO:0007669"/>
    <property type="project" value="InterPro"/>
</dbReference>
<dbReference type="PROSITE" id="PS51391">
    <property type="entry name" value="CID"/>
    <property type="match status" value="1"/>
</dbReference>
<dbReference type="PANTHER" id="PTHR28291:SF1">
    <property type="entry name" value="CTD KINASE SUBUNIT GAMMA"/>
    <property type="match status" value="1"/>
</dbReference>
<dbReference type="GO" id="GO:0045943">
    <property type="term" value="P:positive regulation of transcription by RNA polymerase I"/>
    <property type="evidence" value="ECO:0007669"/>
    <property type="project" value="TreeGrafter"/>
</dbReference>
<sequence length="259" mass="29629">MDAFEIRMALVGYLRKLNASQGSVKRAVDHLRVYSDCSGDLWKCVMQETKKGGLNQRINILYMLDDLLCGSGGDAAESTAYRSHIAAALADFIGIVVPLEPNGIINLQAAIAVLENWKLRHLFSLQELDGLLKQLIDRRIEYSNHNDDTDDTQSTQRLPDKEILRRFEEDRERHKRLKEEMWVLPISTLSRDDAMNYHTPSPGHSKHHNLHKTNLLTLTTDNAPLNTEFDHAWEDTSDYNEDDVEEMLDDMNNLHSAQC</sequence>
<feature type="domain" description="CID" evidence="1">
    <location>
        <begin position="2"/>
        <end position="139"/>
    </location>
</feature>
<dbReference type="Pfam" id="PF12350">
    <property type="entry name" value="CTK3_C"/>
    <property type="match status" value="1"/>
</dbReference>
<dbReference type="Pfam" id="PF12243">
    <property type="entry name" value="CTK3"/>
    <property type="match status" value="1"/>
</dbReference>
<dbReference type="PANTHER" id="PTHR28291">
    <property type="entry name" value="CTD KINASE SUBUNIT GAMMA"/>
    <property type="match status" value="1"/>
</dbReference>
<dbReference type="AlphaFoldDB" id="A0A4T0F7N3"/>
<dbReference type="InterPro" id="IPR008942">
    <property type="entry name" value="ENTH_VHS"/>
</dbReference>
<dbReference type="InterPro" id="IPR042326">
    <property type="entry name" value="Ctk3"/>
</dbReference>
<dbReference type="InterPro" id="IPR024637">
    <property type="entry name" value="Ctk3_C"/>
</dbReference>
<dbReference type="GO" id="GO:0070692">
    <property type="term" value="C:CTDK-1 complex"/>
    <property type="evidence" value="ECO:0007669"/>
    <property type="project" value="InterPro"/>
</dbReference>
<protein>
    <recommendedName>
        <fullName evidence="1">CID domain-containing protein</fullName>
    </recommendedName>
</protein>
<organism evidence="2 3">
    <name type="scientific">Wallemia ichthyophaga</name>
    <dbReference type="NCBI Taxonomy" id="245174"/>
    <lineage>
        <taxon>Eukaryota</taxon>
        <taxon>Fungi</taxon>
        <taxon>Dikarya</taxon>
        <taxon>Basidiomycota</taxon>
        <taxon>Wallemiomycotina</taxon>
        <taxon>Wallemiomycetes</taxon>
        <taxon>Wallemiales</taxon>
        <taxon>Wallemiaceae</taxon>
        <taxon>Wallemia</taxon>
    </lineage>
</organism>
<accession>A0A4T0F7N3</accession>
<evidence type="ECO:0000313" key="2">
    <source>
        <dbReference type="EMBL" id="TIB39626.1"/>
    </source>
</evidence>